<dbReference type="InterPro" id="IPR052541">
    <property type="entry name" value="SQRD"/>
</dbReference>
<dbReference type="EMBL" id="LDZY01000004">
    <property type="protein sequence ID" value="KLU66512.1"/>
    <property type="molecule type" value="Genomic_DNA"/>
</dbReference>
<comment type="caution">
    <text evidence="2">The sequence shown here is derived from an EMBL/GenBank/DDBJ whole genome shotgun (WGS) entry which is preliminary data.</text>
</comment>
<dbReference type="EC" id="1.8.2.3" evidence="2"/>
<dbReference type="AlphaFoldDB" id="A0A0J1FTB7"/>
<feature type="domain" description="FAD/NAD(P)-binding" evidence="1">
    <location>
        <begin position="2"/>
        <end position="128"/>
    </location>
</feature>
<proteinExistence type="predicted"/>
<organism evidence="2 3">
    <name type="scientific">Desulfosporosinus acididurans</name>
    <dbReference type="NCBI Taxonomy" id="476652"/>
    <lineage>
        <taxon>Bacteria</taxon>
        <taxon>Bacillati</taxon>
        <taxon>Bacillota</taxon>
        <taxon>Clostridia</taxon>
        <taxon>Eubacteriales</taxon>
        <taxon>Desulfitobacteriaceae</taxon>
        <taxon>Desulfosporosinus</taxon>
    </lineage>
</organism>
<evidence type="ECO:0000313" key="3">
    <source>
        <dbReference type="Proteomes" id="UP000036356"/>
    </source>
</evidence>
<dbReference type="PATRIC" id="fig|476652.3.peg.1204"/>
<evidence type="ECO:0000313" key="2">
    <source>
        <dbReference type="EMBL" id="KLU66512.1"/>
    </source>
</evidence>
<name>A0A0J1FTB7_9FIRM</name>
<dbReference type="PANTHER" id="PTHR43755:SF1">
    <property type="entry name" value="FAD-DEPENDENT PYRIDINE NUCLEOTIDE-DISULPHIDE OXIDOREDUCTASE"/>
    <property type="match status" value="1"/>
</dbReference>
<gene>
    <name evidence="2" type="primary">fccB</name>
    <name evidence="2" type="ORF">DEAC_c11780</name>
</gene>
<dbReference type="InterPro" id="IPR023753">
    <property type="entry name" value="FAD/NAD-binding_dom"/>
</dbReference>
<dbReference type="PANTHER" id="PTHR43755">
    <property type="match status" value="1"/>
</dbReference>
<dbReference type="SUPFAM" id="SSF51905">
    <property type="entry name" value="FAD/NAD(P)-binding domain"/>
    <property type="match status" value="2"/>
</dbReference>
<protein>
    <submittedName>
        <fullName evidence="2">Sulfide dehydrogenase [flavocytochrome c] flavoprotein chain</fullName>
        <ecNumber evidence="2">1.8.2.3</ecNumber>
    </submittedName>
</protein>
<dbReference type="Pfam" id="PF07992">
    <property type="entry name" value="Pyr_redox_2"/>
    <property type="match status" value="2"/>
</dbReference>
<dbReference type="InterPro" id="IPR036188">
    <property type="entry name" value="FAD/NAD-bd_sf"/>
</dbReference>
<accession>A0A0J1FTB7</accession>
<dbReference type="STRING" id="476652.DEAC_c11780"/>
<sequence>MKTLILGGGVGGIVAANALKNTMGSSMKVTLVDREPNHYFTPSFPRLMIGETKPSKITKQLNILEKRKIEVLHREIENIDLIEHLVTTNREQLEYDYLIISLGVEYHPETVPGFSEFVFNAYDFYDVVKLSQRLKNFTSGQIVFFISSLPYKCPPAPYEMMFLLDQFFRQRGLRHKIKLTIVTPDYSPEPIAPPKVGQSVRKMLDDKDIELITEAKVIKVERNILMLDHDTKVPSDLLLGIASHWTPEVIRNTDLVDKSGYIEVDQLTLETRYPGVYAIGDATAIRLPVLGAYAPKAGSFAHAQAVVVAKNIRLLSRGLKPKFRYDGKGLCIMNTGFGRARYSTVHYYKKPQPYVTLLHPSKLSYYAKLAFEKYWFKRWF</sequence>
<keyword evidence="2" id="KW-0560">Oxidoreductase</keyword>
<dbReference type="GO" id="GO:0070225">
    <property type="term" value="F:sulfide dehydrogenase activity"/>
    <property type="evidence" value="ECO:0007669"/>
    <property type="project" value="UniProtKB-EC"/>
</dbReference>
<reference evidence="2 3" key="1">
    <citation type="submission" date="2015-06" db="EMBL/GenBank/DDBJ databases">
        <title>Draft genome of the moderately acidophilic sulfate reducer Candidatus Desulfosporosinus acididurans strain M1.</title>
        <authorList>
            <person name="Poehlein A."/>
            <person name="Petzsch P."/>
            <person name="Johnson B.D."/>
            <person name="Schloemann M."/>
            <person name="Daniel R."/>
            <person name="Muehling M."/>
        </authorList>
    </citation>
    <scope>NUCLEOTIDE SEQUENCE [LARGE SCALE GENOMIC DNA]</scope>
    <source>
        <strain evidence="2 3">M1</strain>
    </source>
</reference>
<feature type="domain" description="FAD/NAD(P)-binding" evidence="1">
    <location>
        <begin position="190"/>
        <end position="292"/>
    </location>
</feature>
<dbReference type="RefSeq" id="WP_083995926.1">
    <property type="nucleotide sequence ID" value="NZ_LDZY01000004.1"/>
</dbReference>
<dbReference type="Proteomes" id="UP000036356">
    <property type="component" value="Unassembled WGS sequence"/>
</dbReference>
<dbReference type="Gene3D" id="3.50.50.60">
    <property type="entry name" value="FAD/NAD(P)-binding domain"/>
    <property type="match status" value="2"/>
</dbReference>
<evidence type="ECO:0000259" key="1">
    <source>
        <dbReference type="Pfam" id="PF07992"/>
    </source>
</evidence>
<keyword evidence="3" id="KW-1185">Reference proteome</keyword>